<name>A0ABQ5QYA8_9ACTN</name>
<dbReference type="InterPro" id="IPR009100">
    <property type="entry name" value="AcylCoA_DH/oxidase_NM_dom_sf"/>
</dbReference>
<dbReference type="PANTHER" id="PTHR43884:SF20">
    <property type="entry name" value="ACYL-COA DEHYDROGENASE FADE28"/>
    <property type="match status" value="1"/>
</dbReference>
<dbReference type="Pfam" id="PF00441">
    <property type="entry name" value="Acyl-CoA_dh_1"/>
    <property type="match status" value="1"/>
</dbReference>
<reference evidence="8" key="1">
    <citation type="submission" date="2022-12" db="EMBL/GenBank/DDBJ databases">
        <title>New Phytohabitans aurantiacus sp. RD004123 nov., an actinomycete isolated from soil.</title>
        <authorList>
            <person name="Triningsih D.W."/>
            <person name="Harunari E."/>
            <person name="Igarashi Y."/>
        </authorList>
    </citation>
    <scope>NUCLEOTIDE SEQUENCE</scope>
    <source>
        <strain evidence="8">RD004123</strain>
    </source>
</reference>
<dbReference type="Gene3D" id="1.10.540.10">
    <property type="entry name" value="Acyl-CoA dehydrogenase/oxidase, N-terminal domain"/>
    <property type="match status" value="1"/>
</dbReference>
<dbReference type="InterPro" id="IPR009075">
    <property type="entry name" value="AcylCo_DH/oxidase_C"/>
</dbReference>
<dbReference type="Proteomes" id="UP001144280">
    <property type="component" value="Unassembled WGS sequence"/>
</dbReference>
<sequence>MDFTPTDAQRDLAKLTREILADGIPDPWRDLAQAGVLAAALPLGAGGDGYGVLERASILVELGRAAAPLPYLPSIATAAAAIARFGTGEQVERWAGPAGQGSPILTAALEAADPFRVSRENGRWVVSGAATAVPAPSADLFLVPAGARVFLVEPGDAGVTVETQEVLGGPGAGWLTLDGAVLPDDRVLGEPDAGESDGRVESWLRAHATVGACAAQLGVTERALEMTAEYAGTRVQFGRPIGSFQAVAQRLADAYIDVEAIRLTMWQAAWRLSEDLPCAAEIATAKFWAADGGHRVAHAAVHVHGGVGIDLDSPLHRYFLAAKYHEFTLGTATDHLRTLGTTLTSP</sequence>
<dbReference type="CDD" id="cd00567">
    <property type="entry name" value="ACAD"/>
    <property type="match status" value="1"/>
</dbReference>
<evidence type="ECO:0000256" key="2">
    <source>
        <dbReference type="ARBA" id="ARBA00009347"/>
    </source>
</evidence>
<feature type="domain" description="Acyl-CoA dehydrogenase/oxidase N-terminal" evidence="7">
    <location>
        <begin position="9"/>
        <end position="98"/>
    </location>
</feature>
<organism evidence="8 9">
    <name type="scientific">Phytohabitans aurantiacus</name>
    <dbReference type="NCBI Taxonomy" id="3016789"/>
    <lineage>
        <taxon>Bacteria</taxon>
        <taxon>Bacillati</taxon>
        <taxon>Actinomycetota</taxon>
        <taxon>Actinomycetes</taxon>
        <taxon>Micromonosporales</taxon>
        <taxon>Micromonosporaceae</taxon>
    </lineage>
</organism>
<dbReference type="InterPro" id="IPR046373">
    <property type="entry name" value="Acyl-CoA_Oxase/DH_mid-dom_sf"/>
</dbReference>
<gene>
    <name evidence="8" type="ORF">Pa4123_48090</name>
</gene>
<dbReference type="InterPro" id="IPR013786">
    <property type="entry name" value="AcylCoA_DH/ox_N"/>
</dbReference>
<dbReference type="InterPro" id="IPR036250">
    <property type="entry name" value="AcylCo_DH-like_C"/>
</dbReference>
<evidence type="ECO:0000259" key="6">
    <source>
        <dbReference type="Pfam" id="PF00441"/>
    </source>
</evidence>
<feature type="domain" description="Acyl-CoA dehydrogenase/oxidase C-terminal" evidence="6">
    <location>
        <begin position="210"/>
        <end position="338"/>
    </location>
</feature>
<dbReference type="Gene3D" id="1.20.140.10">
    <property type="entry name" value="Butyryl-CoA Dehydrogenase, subunit A, domain 3"/>
    <property type="match status" value="1"/>
</dbReference>
<evidence type="ECO:0000259" key="7">
    <source>
        <dbReference type="Pfam" id="PF02771"/>
    </source>
</evidence>
<dbReference type="PANTHER" id="PTHR43884">
    <property type="entry name" value="ACYL-COA DEHYDROGENASE"/>
    <property type="match status" value="1"/>
</dbReference>
<dbReference type="Gene3D" id="2.40.110.10">
    <property type="entry name" value="Butyryl-CoA Dehydrogenase, subunit A, domain 2"/>
    <property type="match status" value="1"/>
</dbReference>
<comment type="cofactor">
    <cofactor evidence="1">
        <name>FAD</name>
        <dbReference type="ChEBI" id="CHEBI:57692"/>
    </cofactor>
</comment>
<evidence type="ECO:0000256" key="5">
    <source>
        <dbReference type="ARBA" id="ARBA00023002"/>
    </source>
</evidence>
<dbReference type="RefSeq" id="WP_281899248.1">
    <property type="nucleotide sequence ID" value="NZ_BSDI01000024.1"/>
</dbReference>
<evidence type="ECO:0000256" key="1">
    <source>
        <dbReference type="ARBA" id="ARBA00001974"/>
    </source>
</evidence>
<keyword evidence="9" id="KW-1185">Reference proteome</keyword>
<dbReference type="SUPFAM" id="SSF56645">
    <property type="entry name" value="Acyl-CoA dehydrogenase NM domain-like"/>
    <property type="match status" value="1"/>
</dbReference>
<evidence type="ECO:0000313" key="9">
    <source>
        <dbReference type="Proteomes" id="UP001144280"/>
    </source>
</evidence>
<comment type="caution">
    <text evidence="8">The sequence shown here is derived from an EMBL/GenBank/DDBJ whole genome shotgun (WGS) entry which is preliminary data.</text>
</comment>
<comment type="similarity">
    <text evidence="2">Belongs to the acyl-CoA dehydrogenase family.</text>
</comment>
<dbReference type="EMBL" id="BSDI01000024">
    <property type="protein sequence ID" value="GLH99533.1"/>
    <property type="molecule type" value="Genomic_DNA"/>
</dbReference>
<keyword evidence="4" id="KW-0274">FAD</keyword>
<dbReference type="InterPro" id="IPR037069">
    <property type="entry name" value="AcylCoA_DH/ox_N_sf"/>
</dbReference>
<accession>A0ABQ5QYA8</accession>
<evidence type="ECO:0000256" key="4">
    <source>
        <dbReference type="ARBA" id="ARBA00022827"/>
    </source>
</evidence>
<dbReference type="SUPFAM" id="SSF47203">
    <property type="entry name" value="Acyl-CoA dehydrogenase C-terminal domain-like"/>
    <property type="match status" value="1"/>
</dbReference>
<protein>
    <submittedName>
        <fullName evidence="8">Acyl-CoA dehydrogenase</fullName>
    </submittedName>
</protein>
<evidence type="ECO:0000256" key="3">
    <source>
        <dbReference type="ARBA" id="ARBA00022630"/>
    </source>
</evidence>
<evidence type="ECO:0000313" key="8">
    <source>
        <dbReference type="EMBL" id="GLH99533.1"/>
    </source>
</evidence>
<dbReference type="Pfam" id="PF02771">
    <property type="entry name" value="Acyl-CoA_dh_N"/>
    <property type="match status" value="1"/>
</dbReference>
<keyword evidence="3" id="KW-0285">Flavoprotein</keyword>
<keyword evidence="5" id="KW-0560">Oxidoreductase</keyword>
<proteinExistence type="inferred from homology"/>